<protein>
    <submittedName>
        <fullName evidence="1">Addiction module protein</fullName>
    </submittedName>
</protein>
<dbReference type="EMBL" id="JAAFGW010000125">
    <property type="protein sequence ID" value="NDP48514.1"/>
    <property type="molecule type" value="Genomic_DNA"/>
</dbReference>
<accession>A0A7C9KAK9</accession>
<dbReference type="InterPro" id="IPR013406">
    <property type="entry name" value="CHP02574_addiction_mod"/>
</dbReference>
<dbReference type="AlphaFoldDB" id="A0A7C9KAK9"/>
<proteinExistence type="predicted"/>
<dbReference type="Pfam" id="PF09720">
    <property type="entry name" value="Unstab_antitox"/>
    <property type="match status" value="1"/>
</dbReference>
<evidence type="ECO:0000313" key="2">
    <source>
        <dbReference type="Proteomes" id="UP000483432"/>
    </source>
</evidence>
<dbReference type="NCBIfam" id="TIGR02574">
    <property type="entry name" value="stabl_TIGR02574"/>
    <property type="match status" value="1"/>
</dbReference>
<gene>
    <name evidence="1" type="ORF">GZ085_09030</name>
</gene>
<sequence>MAAILEELENQALQLTPQERGELIHRLIISLEGTPEDTPEAIAQAWDEEIARRVADMDAGRTQWIPADEAMSRIRARIGAAKTAHAD</sequence>
<reference evidence="1 2" key="1">
    <citation type="submission" date="2019-09" db="EMBL/GenBank/DDBJ databases">
        <title>H2 Metabolism Revealed by Metagenomic Analysis in Subglacial Sediment of East Antarctica.</title>
        <authorList>
            <person name="Yang Z."/>
            <person name="Zhang Y."/>
            <person name="Lv Y."/>
            <person name="Yan W."/>
            <person name="Xiao X."/>
            <person name="Sun B."/>
            <person name="Ma H."/>
        </authorList>
    </citation>
    <scope>NUCLEOTIDE SEQUENCE [LARGE SCALE GENOMIC DNA]</scope>
    <source>
        <strain evidence="1">Bin2_2</strain>
    </source>
</reference>
<comment type="caution">
    <text evidence="1">The sequence shown here is derived from an EMBL/GenBank/DDBJ whole genome shotgun (WGS) entry which is preliminary data.</text>
</comment>
<name>A0A7C9KAK9_9PROT</name>
<organism evidence="1 2">
    <name type="scientific">Sulfuriferula multivorans</name>
    <dbReference type="NCBI Taxonomy" id="1559896"/>
    <lineage>
        <taxon>Bacteria</taxon>
        <taxon>Pseudomonadati</taxon>
        <taxon>Pseudomonadota</taxon>
        <taxon>Betaproteobacteria</taxon>
        <taxon>Nitrosomonadales</taxon>
        <taxon>Sulfuricellaceae</taxon>
        <taxon>Sulfuriferula</taxon>
    </lineage>
</organism>
<evidence type="ECO:0000313" key="1">
    <source>
        <dbReference type="EMBL" id="NDP48514.1"/>
    </source>
</evidence>
<dbReference type="Proteomes" id="UP000483432">
    <property type="component" value="Unassembled WGS sequence"/>
</dbReference>